<dbReference type="Proteomes" id="UP000006055">
    <property type="component" value="Chromosome"/>
</dbReference>
<proteinExistence type="predicted"/>
<evidence type="ECO:0000313" key="1">
    <source>
        <dbReference type="EMBL" id="AFM24006.1"/>
    </source>
</evidence>
<name>I4C365_DESTA</name>
<dbReference type="KEGG" id="dti:Desti_1293"/>
<sequence length="293" mass="32636">MNFIFVGDSIVRRFAVVSLLVFSVLTLCMGNSQAEVLSQPGVLDSSFRIEFLFGTQSFSYSGATSIRGDFNIRVPLLAGTVELSPSPLISGRFAGAISIFERSGSMMRDPNYTGLTDFVRWQVEPDLGSWEFAGLYHLWTGGGYRYSIVAGYRQETWRHRGEAVNSEGRSRDEFASQIPFLGLQTSMFFPWWKARFEVLGSPFMTRRVSNSLQERGQIIDYSGELSQGGLLEFQMEGNVAVTQNIWCGLHARYLHQELRGDVSGTINDVPTGVRVLSVADSIVTVGVDFTLLF</sequence>
<gene>
    <name evidence="1" type="ordered locus">Desti_1293</name>
</gene>
<keyword evidence="2" id="KW-1185">Reference proteome</keyword>
<dbReference type="HOGENOM" id="CLU_949074_0_0_7"/>
<dbReference type="InterPro" id="IPR053724">
    <property type="entry name" value="OMP_A26_sf"/>
</dbReference>
<evidence type="ECO:0000313" key="2">
    <source>
        <dbReference type="Proteomes" id="UP000006055"/>
    </source>
</evidence>
<dbReference type="STRING" id="706587.Desti_1293"/>
<dbReference type="AlphaFoldDB" id="I4C365"/>
<accession>I4C365</accession>
<reference evidence="2" key="1">
    <citation type="submission" date="2012-06" db="EMBL/GenBank/DDBJ databases">
        <title>Complete sequence of chromosome of Desulfomonile tiedjei DSM 6799.</title>
        <authorList>
            <person name="Lucas S."/>
            <person name="Copeland A."/>
            <person name="Lapidus A."/>
            <person name="Glavina del Rio T."/>
            <person name="Dalin E."/>
            <person name="Tice H."/>
            <person name="Bruce D."/>
            <person name="Goodwin L."/>
            <person name="Pitluck S."/>
            <person name="Peters L."/>
            <person name="Ovchinnikova G."/>
            <person name="Zeytun A."/>
            <person name="Lu M."/>
            <person name="Kyrpides N."/>
            <person name="Mavromatis K."/>
            <person name="Ivanova N."/>
            <person name="Brettin T."/>
            <person name="Detter J.C."/>
            <person name="Han C."/>
            <person name="Larimer F."/>
            <person name="Land M."/>
            <person name="Hauser L."/>
            <person name="Markowitz V."/>
            <person name="Cheng J.-F."/>
            <person name="Hugenholtz P."/>
            <person name="Woyke T."/>
            <person name="Wu D."/>
            <person name="Spring S."/>
            <person name="Schroeder M."/>
            <person name="Brambilla E."/>
            <person name="Klenk H.-P."/>
            <person name="Eisen J.A."/>
        </authorList>
    </citation>
    <scope>NUCLEOTIDE SEQUENCE [LARGE SCALE GENOMIC DNA]</scope>
    <source>
        <strain evidence="2">ATCC 49306 / DSM 6799 / DCB-1</strain>
    </source>
</reference>
<organism evidence="1 2">
    <name type="scientific">Desulfomonile tiedjei (strain ATCC 49306 / DSM 6799 / DCB-1)</name>
    <dbReference type="NCBI Taxonomy" id="706587"/>
    <lineage>
        <taxon>Bacteria</taxon>
        <taxon>Pseudomonadati</taxon>
        <taxon>Thermodesulfobacteriota</taxon>
        <taxon>Desulfomonilia</taxon>
        <taxon>Desulfomonilales</taxon>
        <taxon>Desulfomonilaceae</taxon>
        <taxon>Desulfomonile</taxon>
    </lineage>
</organism>
<protein>
    <submittedName>
        <fullName evidence="1">Uncharacterized protein</fullName>
    </submittedName>
</protein>
<dbReference type="EMBL" id="CP003360">
    <property type="protein sequence ID" value="AFM24006.1"/>
    <property type="molecule type" value="Genomic_DNA"/>
</dbReference>
<dbReference type="Gene3D" id="2.40.128.90">
    <property type="entry name" value="OMPT-like"/>
    <property type="match status" value="1"/>
</dbReference>